<evidence type="ECO:0000256" key="5">
    <source>
        <dbReference type="ARBA" id="ARBA00022989"/>
    </source>
</evidence>
<evidence type="ECO:0000256" key="4">
    <source>
        <dbReference type="ARBA" id="ARBA00022857"/>
    </source>
</evidence>
<feature type="transmembrane region" description="Helical" evidence="7">
    <location>
        <begin position="166"/>
        <end position="186"/>
    </location>
</feature>
<dbReference type="HOGENOM" id="CLU_001265_0_5_1"/>
<evidence type="ECO:0000313" key="9">
    <source>
        <dbReference type="EMBL" id="KIW19436.1"/>
    </source>
</evidence>
<feature type="transmembrane region" description="Helical" evidence="7">
    <location>
        <begin position="425"/>
        <end position="446"/>
    </location>
</feature>
<feature type="transmembrane region" description="Helical" evidence="7">
    <location>
        <begin position="198"/>
        <end position="217"/>
    </location>
</feature>
<dbReference type="SUPFAM" id="SSF51735">
    <property type="entry name" value="NAD(P)-binding Rossmann-fold domains"/>
    <property type="match status" value="1"/>
</dbReference>
<reference evidence="9 10" key="1">
    <citation type="submission" date="2015-01" db="EMBL/GenBank/DDBJ databases">
        <title>The Genome Sequence of Exophiala spinifera CBS89968.</title>
        <authorList>
            <consortium name="The Broad Institute Genomics Platform"/>
            <person name="Cuomo C."/>
            <person name="de Hoog S."/>
            <person name="Gorbushina A."/>
            <person name="Stielow B."/>
            <person name="Teixiera M."/>
            <person name="Abouelleil A."/>
            <person name="Chapman S.B."/>
            <person name="Priest M."/>
            <person name="Young S.K."/>
            <person name="Wortman J."/>
            <person name="Nusbaum C."/>
            <person name="Birren B."/>
        </authorList>
    </citation>
    <scope>NUCLEOTIDE SEQUENCE [LARGE SCALE GENOMIC DNA]</scope>
    <source>
        <strain evidence="9 10">CBS 89968</strain>
    </source>
</reference>
<dbReference type="PRINTS" id="PR00081">
    <property type="entry name" value="GDHRDH"/>
</dbReference>
<dbReference type="OrthoDB" id="6730379at2759"/>
<protein>
    <recommendedName>
        <fullName evidence="8">Major facilitator superfamily (MFS) profile domain-containing protein</fullName>
    </recommendedName>
</protein>
<feature type="transmembrane region" description="Helical" evidence="7">
    <location>
        <begin position="394"/>
        <end position="413"/>
    </location>
</feature>
<dbReference type="PROSITE" id="PS00061">
    <property type="entry name" value="ADH_SHORT"/>
    <property type="match status" value="1"/>
</dbReference>
<dbReference type="Gene3D" id="1.20.1250.20">
    <property type="entry name" value="MFS general substrate transporter like domains"/>
    <property type="match status" value="1"/>
</dbReference>
<dbReference type="InterPro" id="IPR002347">
    <property type="entry name" value="SDR_fam"/>
</dbReference>
<comment type="subcellular location">
    <subcellularLocation>
        <location evidence="1">Membrane</location>
        <topology evidence="1">Multi-pass membrane protein</topology>
    </subcellularLocation>
</comment>
<feature type="transmembrane region" description="Helical" evidence="7">
    <location>
        <begin position="136"/>
        <end position="154"/>
    </location>
</feature>
<dbReference type="Pfam" id="PF13561">
    <property type="entry name" value="adh_short_C2"/>
    <property type="match status" value="1"/>
</dbReference>
<organism evidence="9 10">
    <name type="scientific">Exophiala spinifera</name>
    <dbReference type="NCBI Taxonomy" id="91928"/>
    <lineage>
        <taxon>Eukaryota</taxon>
        <taxon>Fungi</taxon>
        <taxon>Dikarya</taxon>
        <taxon>Ascomycota</taxon>
        <taxon>Pezizomycotina</taxon>
        <taxon>Eurotiomycetes</taxon>
        <taxon>Chaetothyriomycetidae</taxon>
        <taxon>Chaetothyriales</taxon>
        <taxon>Herpotrichiellaceae</taxon>
        <taxon>Exophiala</taxon>
    </lineage>
</organism>
<evidence type="ECO:0000313" key="10">
    <source>
        <dbReference type="Proteomes" id="UP000053328"/>
    </source>
</evidence>
<dbReference type="RefSeq" id="XP_016239652.1">
    <property type="nucleotide sequence ID" value="XM_016374376.1"/>
</dbReference>
<feature type="transmembrane region" description="Helical" evidence="7">
    <location>
        <begin position="458"/>
        <end position="477"/>
    </location>
</feature>
<dbReference type="EMBL" id="KN847492">
    <property type="protein sequence ID" value="KIW19436.1"/>
    <property type="molecule type" value="Genomic_DNA"/>
</dbReference>
<dbReference type="AlphaFoldDB" id="A0A0D1YVY9"/>
<dbReference type="InterPro" id="IPR036259">
    <property type="entry name" value="MFS_trans_sf"/>
</dbReference>
<dbReference type="PANTHER" id="PTHR43791">
    <property type="entry name" value="PERMEASE-RELATED"/>
    <property type="match status" value="1"/>
</dbReference>
<feature type="transmembrane region" description="Helical" evidence="7">
    <location>
        <begin position="364"/>
        <end position="382"/>
    </location>
</feature>
<gene>
    <name evidence="9" type="ORF">PV08_00008</name>
</gene>
<name>A0A0D1YVY9_9EURO</name>
<dbReference type="InterPro" id="IPR036291">
    <property type="entry name" value="NAD(P)-bd_dom_sf"/>
</dbReference>
<dbReference type="Pfam" id="PF07690">
    <property type="entry name" value="MFS_1"/>
    <property type="match status" value="1"/>
</dbReference>
<evidence type="ECO:0000256" key="7">
    <source>
        <dbReference type="SAM" id="Phobius"/>
    </source>
</evidence>
<evidence type="ECO:0000256" key="2">
    <source>
        <dbReference type="ARBA" id="ARBA00022448"/>
    </source>
</evidence>
<dbReference type="PANTHER" id="PTHR43791:SF74">
    <property type="entry name" value="TRANSPORTER, PUTATIVE (AFU_ORTHOLOGUE AFUA_1G17530)-RELATED"/>
    <property type="match status" value="1"/>
</dbReference>
<keyword evidence="10" id="KW-1185">Reference proteome</keyword>
<keyword evidence="5 7" id="KW-1133">Transmembrane helix</keyword>
<evidence type="ECO:0000256" key="1">
    <source>
        <dbReference type="ARBA" id="ARBA00004141"/>
    </source>
</evidence>
<dbReference type="Proteomes" id="UP000053328">
    <property type="component" value="Unassembled WGS sequence"/>
</dbReference>
<dbReference type="Gene3D" id="3.40.50.720">
    <property type="entry name" value="NAD(P)-binding Rossmann-like Domain"/>
    <property type="match status" value="1"/>
</dbReference>
<feature type="transmembrane region" description="Helical" evidence="7">
    <location>
        <begin position="109"/>
        <end position="129"/>
    </location>
</feature>
<dbReference type="GeneID" id="27327091"/>
<dbReference type="SUPFAM" id="SSF103473">
    <property type="entry name" value="MFS general substrate transporter"/>
    <property type="match status" value="1"/>
</dbReference>
<keyword evidence="4" id="KW-0521">NADP</keyword>
<feature type="transmembrane region" description="Helical" evidence="7">
    <location>
        <begin position="297"/>
        <end position="322"/>
    </location>
</feature>
<proteinExistence type="predicted"/>
<dbReference type="PROSITE" id="PS50850">
    <property type="entry name" value="MFS"/>
    <property type="match status" value="1"/>
</dbReference>
<sequence length="654" mass="73451">MAEREMKPERAQLELSVDVVDKFEGDAHQGKVADTVHNDEATKIFATYEGDQNWTQDEEKRLVRKIDRRLLVILTITFAIQFYDKYMLSHAAIFGLIADLKLTGNRYSWSASIFYLGYIVGVYPQVLLAQRFKVHIVITAIVFVWGLCVLSTALCTTYKGLYTQRFFLGLLESGVSPIWMTVVGSWYKKSEQSFRQGLWFSAAAMVAIPAPLINYGFGKTHGSLSPWRYMYIFAGSLTTVWSFQIFFFMEPDPVHAKRLSEREKFIAVSRLRSNNTGVKNTHFKSWQVRELLCGAQFWLLFFIALLMNTASSVSTVFLPILIRAMGFTSLNALLLTIPIGVVGTITTLGLTATLGFLASRNLRLRALTVCAIFMLLAVLLVWQLPLSDRGGRLFALYWINWFPAAYSILMNVAMINTAGYTKRTLTSAGMFVGYCIGNFVTPFTFLTEEAPRYDTGCTFVTVCQAVMVVLILAYYYLCVHTNAKRDAAGFTEGFEHAFEDDMTDQINPRFRFGGVCADIPSLEYTENTWAANNSVNIDGVMWTAQAAGKIFQRQRSGNFIITASVSATLVNVPQRQAAYNASKAAAVHLGKSLAVEWVQFGARVNMISPGFIETEMVLSQTKERFDDWIRMIPARRMAKASELQAAYIFLASDA</sequence>
<feature type="domain" description="Major facilitator superfamily (MFS) profile" evidence="8">
    <location>
        <begin position="70"/>
        <end position="481"/>
    </location>
</feature>
<dbReference type="VEuPathDB" id="FungiDB:PV08_00008"/>
<evidence type="ECO:0000256" key="6">
    <source>
        <dbReference type="ARBA" id="ARBA00023136"/>
    </source>
</evidence>
<feature type="transmembrane region" description="Helical" evidence="7">
    <location>
        <begin position="229"/>
        <end position="249"/>
    </location>
</feature>
<evidence type="ECO:0000256" key="3">
    <source>
        <dbReference type="ARBA" id="ARBA00022692"/>
    </source>
</evidence>
<keyword evidence="2" id="KW-0813">Transport</keyword>
<dbReference type="InterPro" id="IPR011701">
    <property type="entry name" value="MFS"/>
</dbReference>
<dbReference type="GO" id="GO:0016020">
    <property type="term" value="C:membrane"/>
    <property type="evidence" value="ECO:0007669"/>
    <property type="project" value="UniProtKB-SubCell"/>
</dbReference>
<keyword evidence="3 7" id="KW-0812">Transmembrane</keyword>
<feature type="transmembrane region" description="Helical" evidence="7">
    <location>
        <begin position="70"/>
        <end position="97"/>
    </location>
</feature>
<dbReference type="GO" id="GO:0022857">
    <property type="term" value="F:transmembrane transporter activity"/>
    <property type="evidence" value="ECO:0007669"/>
    <property type="project" value="InterPro"/>
</dbReference>
<evidence type="ECO:0000259" key="8">
    <source>
        <dbReference type="PROSITE" id="PS50850"/>
    </source>
</evidence>
<keyword evidence="6 7" id="KW-0472">Membrane</keyword>
<dbReference type="InterPro" id="IPR020846">
    <property type="entry name" value="MFS_dom"/>
</dbReference>
<feature type="transmembrane region" description="Helical" evidence="7">
    <location>
        <begin position="334"/>
        <end position="357"/>
    </location>
</feature>
<dbReference type="InterPro" id="IPR020904">
    <property type="entry name" value="Sc_DH/Rdtase_CS"/>
</dbReference>
<accession>A0A0D1YVY9</accession>